<dbReference type="AlphaFoldDB" id="A0A544TK92"/>
<dbReference type="Proteomes" id="UP000316626">
    <property type="component" value="Unassembled WGS sequence"/>
</dbReference>
<dbReference type="GO" id="GO:0016289">
    <property type="term" value="F:acyl-CoA hydrolase activity"/>
    <property type="evidence" value="ECO:0007669"/>
    <property type="project" value="UniProtKB-ARBA"/>
</dbReference>
<dbReference type="OrthoDB" id="2139465at2"/>
<dbReference type="CDD" id="cd03443">
    <property type="entry name" value="PaaI_thioesterase"/>
    <property type="match status" value="1"/>
</dbReference>
<dbReference type="SUPFAM" id="SSF54637">
    <property type="entry name" value="Thioesterase/thiol ester dehydrase-isomerase"/>
    <property type="match status" value="1"/>
</dbReference>
<keyword evidence="4" id="KW-1185">Reference proteome</keyword>
<proteinExistence type="predicted"/>
<name>A0A544TK92_9BACI</name>
<dbReference type="EMBL" id="VDGI01000024">
    <property type="protein sequence ID" value="TQR17843.1"/>
    <property type="molecule type" value="Genomic_DNA"/>
</dbReference>
<dbReference type="RefSeq" id="WP_142643905.1">
    <property type="nucleotide sequence ID" value="NZ_VDGI01000024.1"/>
</dbReference>
<dbReference type="InterPro" id="IPR052723">
    <property type="entry name" value="Acyl-CoA_thioesterase_PaaI"/>
</dbReference>
<evidence type="ECO:0000313" key="4">
    <source>
        <dbReference type="Proteomes" id="UP000316626"/>
    </source>
</evidence>
<dbReference type="InterPro" id="IPR029069">
    <property type="entry name" value="HotDog_dom_sf"/>
</dbReference>
<dbReference type="PANTHER" id="PTHR42856">
    <property type="entry name" value="ACYL-COENZYME A THIOESTERASE PAAI"/>
    <property type="match status" value="1"/>
</dbReference>
<dbReference type="Gene3D" id="3.10.129.10">
    <property type="entry name" value="Hotdog Thioesterase"/>
    <property type="match status" value="1"/>
</dbReference>
<reference evidence="3 4" key="1">
    <citation type="submission" date="2019-06" db="EMBL/GenBank/DDBJ databases">
        <title>Psychrobacillus vulpis sp. nov., a new species isolated from feces of a red fox that inhabits in The Tablas de Daimiel Natural Park, Albacete, Spain.</title>
        <authorList>
            <person name="Rodriguez M."/>
            <person name="Reina J.C."/>
            <person name="Bejar V."/>
            <person name="Llamas I."/>
        </authorList>
    </citation>
    <scope>NUCLEOTIDE SEQUENCE [LARGE SCALE GENOMIC DNA]</scope>
    <source>
        <strain evidence="3 4">Z8</strain>
    </source>
</reference>
<dbReference type="InterPro" id="IPR006683">
    <property type="entry name" value="Thioestr_dom"/>
</dbReference>
<evidence type="ECO:0000259" key="2">
    <source>
        <dbReference type="Pfam" id="PF03061"/>
    </source>
</evidence>
<comment type="caution">
    <text evidence="3">The sequence shown here is derived from an EMBL/GenBank/DDBJ whole genome shotgun (WGS) entry which is preliminary data.</text>
</comment>
<gene>
    <name evidence="3" type="ORF">FG384_17125</name>
</gene>
<keyword evidence="1" id="KW-0378">Hydrolase</keyword>
<evidence type="ECO:0000256" key="1">
    <source>
        <dbReference type="ARBA" id="ARBA00022801"/>
    </source>
</evidence>
<dbReference type="InterPro" id="IPR003736">
    <property type="entry name" value="PAAI_dom"/>
</dbReference>
<sequence length="165" mass="18067">MNELQSLINQVTENASEVEIGILTDFLKGLRNKQQKEAPTYLNAVFHMDTQFENESCIVTLPVTPLTHNSFDMPHGGIITTLADNAMGFLVNKDLLPEGKGAVTSNITIHFVKAATEKTLIATASYLHRGRQTLVLECTVTQPNGKRIAYATGSFFVINPSNSSK</sequence>
<organism evidence="3 4">
    <name type="scientific">Psychrobacillus vulpis</name>
    <dbReference type="NCBI Taxonomy" id="2325572"/>
    <lineage>
        <taxon>Bacteria</taxon>
        <taxon>Bacillati</taxon>
        <taxon>Bacillota</taxon>
        <taxon>Bacilli</taxon>
        <taxon>Bacillales</taxon>
        <taxon>Bacillaceae</taxon>
        <taxon>Psychrobacillus</taxon>
    </lineage>
</organism>
<dbReference type="PANTHER" id="PTHR42856:SF1">
    <property type="entry name" value="ACYL-COENZYME A THIOESTERASE PAAI"/>
    <property type="match status" value="1"/>
</dbReference>
<accession>A0A544TK92</accession>
<evidence type="ECO:0000313" key="3">
    <source>
        <dbReference type="EMBL" id="TQR17843.1"/>
    </source>
</evidence>
<protein>
    <submittedName>
        <fullName evidence="3">PaaI family thioesterase</fullName>
    </submittedName>
</protein>
<dbReference type="Pfam" id="PF03061">
    <property type="entry name" value="4HBT"/>
    <property type="match status" value="1"/>
</dbReference>
<dbReference type="NCBIfam" id="TIGR00369">
    <property type="entry name" value="unchar_dom_1"/>
    <property type="match status" value="1"/>
</dbReference>
<feature type="domain" description="Thioesterase" evidence="2">
    <location>
        <begin position="75"/>
        <end position="148"/>
    </location>
</feature>